<evidence type="ECO:0000256" key="4">
    <source>
        <dbReference type="ARBA" id="ARBA00022692"/>
    </source>
</evidence>
<keyword evidence="7" id="KW-0813">Transport</keyword>
<dbReference type="GO" id="GO:0015293">
    <property type="term" value="F:symporter activity"/>
    <property type="evidence" value="ECO:0007669"/>
    <property type="project" value="TreeGrafter"/>
</dbReference>
<evidence type="ECO:0000256" key="1">
    <source>
        <dbReference type="ARBA" id="ARBA00004651"/>
    </source>
</evidence>
<evidence type="ECO:0000313" key="11">
    <source>
        <dbReference type="EMBL" id="MDC4239289.1"/>
    </source>
</evidence>
<dbReference type="GeneID" id="93043562"/>
<dbReference type="InterPro" id="IPR018270">
    <property type="entry name" value="C_nuclsd_transpt_met_bac"/>
</dbReference>
<dbReference type="Pfam" id="PF07662">
    <property type="entry name" value="Nucleos_tra2_C"/>
    <property type="match status" value="1"/>
</dbReference>
<dbReference type="Proteomes" id="UP001141183">
    <property type="component" value="Unassembled WGS sequence"/>
</dbReference>
<dbReference type="RefSeq" id="WP_008681618.1">
    <property type="nucleotide sequence ID" value="NZ_BAAACM010000013.1"/>
</dbReference>
<feature type="transmembrane region" description="Helical" evidence="7">
    <location>
        <begin position="125"/>
        <end position="147"/>
    </location>
</feature>
<organism evidence="11 12">
    <name type="scientific">Clostridium tertium</name>
    <dbReference type="NCBI Taxonomy" id="1559"/>
    <lineage>
        <taxon>Bacteria</taxon>
        <taxon>Bacillati</taxon>
        <taxon>Bacillota</taxon>
        <taxon>Clostridia</taxon>
        <taxon>Eubacteriales</taxon>
        <taxon>Clostridiaceae</taxon>
        <taxon>Clostridium</taxon>
    </lineage>
</organism>
<feature type="transmembrane region" description="Helical" evidence="7">
    <location>
        <begin position="348"/>
        <end position="373"/>
    </location>
</feature>
<feature type="transmembrane region" description="Helical" evidence="7">
    <location>
        <begin position="295"/>
        <end position="317"/>
    </location>
</feature>
<evidence type="ECO:0000313" key="12">
    <source>
        <dbReference type="Proteomes" id="UP001141183"/>
    </source>
</evidence>
<keyword evidence="5 7" id="KW-1133">Transmembrane helix</keyword>
<keyword evidence="12" id="KW-1185">Reference proteome</keyword>
<comment type="subcellular location">
    <subcellularLocation>
        <location evidence="1">Cell membrane</location>
        <topology evidence="1">Multi-pass membrane protein</topology>
    </subcellularLocation>
</comment>
<feature type="transmembrane region" description="Helical" evidence="7">
    <location>
        <begin position="29"/>
        <end position="47"/>
    </location>
</feature>
<dbReference type="PANTHER" id="PTHR10590">
    <property type="entry name" value="SODIUM/NUCLEOSIDE COTRANSPORTER"/>
    <property type="match status" value="1"/>
</dbReference>
<dbReference type="InterPro" id="IPR011642">
    <property type="entry name" value="Gate_dom"/>
</dbReference>
<dbReference type="AlphaFoldDB" id="A0A9X4AYY5"/>
<comment type="similarity">
    <text evidence="2 7">Belongs to the concentrative nucleoside transporter (CNT) (TC 2.A.41) family.</text>
</comment>
<protein>
    <recommendedName>
        <fullName evidence="7">Nucleoside permease</fullName>
    </recommendedName>
</protein>
<dbReference type="GO" id="GO:0005337">
    <property type="term" value="F:nucleoside transmembrane transporter activity"/>
    <property type="evidence" value="ECO:0007669"/>
    <property type="project" value="InterPro"/>
</dbReference>
<evidence type="ECO:0000256" key="6">
    <source>
        <dbReference type="ARBA" id="ARBA00023136"/>
    </source>
</evidence>
<proteinExistence type="inferred from homology"/>
<feature type="domain" description="Concentrative nucleoside transporter C-terminal" evidence="9">
    <location>
        <begin position="195"/>
        <end position="403"/>
    </location>
</feature>
<evidence type="ECO:0000256" key="3">
    <source>
        <dbReference type="ARBA" id="ARBA00022475"/>
    </source>
</evidence>
<evidence type="ECO:0000259" key="9">
    <source>
        <dbReference type="Pfam" id="PF07662"/>
    </source>
</evidence>
<dbReference type="Pfam" id="PF01773">
    <property type="entry name" value="Nucleos_tra2_N"/>
    <property type="match status" value="1"/>
</dbReference>
<keyword evidence="6 7" id="KW-0472">Membrane</keyword>
<dbReference type="PANTHER" id="PTHR10590:SF4">
    <property type="entry name" value="SOLUTE CARRIER FAMILY 28 MEMBER 3"/>
    <property type="match status" value="1"/>
</dbReference>
<feature type="domain" description="Nucleoside transporter/FeoB GTPase Gate" evidence="10">
    <location>
        <begin position="92"/>
        <end position="190"/>
    </location>
</feature>
<reference evidence="11" key="1">
    <citation type="submission" date="2022-05" db="EMBL/GenBank/DDBJ databases">
        <title>Draft genome sequence of Clostridium tertium strain CP3 isolated from Peru.</title>
        <authorList>
            <person name="Hurtado R."/>
            <person name="Lima L."/>
            <person name="Sousa T."/>
            <person name="Jaiswal A.K."/>
            <person name="Tiwari S."/>
            <person name="Maturrano L."/>
            <person name="Brenig B."/>
            <person name="Azevedo V."/>
        </authorList>
    </citation>
    <scope>NUCLEOTIDE SEQUENCE</scope>
    <source>
        <strain evidence="11">CP3</strain>
    </source>
</reference>
<keyword evidence="3" id="KW-1003">Cell membrane</keyword>
<feature type="transmembrane region" description="Helical" evidence="7">
    <location>
        <begin position="385"/>
        <end position="405"/>
    </location>
</feature>
<feature type="transmembrane region" description="Helical" evidence="7">
    <location>
        <begin position="89"/>
        <end position="113"/>
    </location>
</feature>
<feature type="transmembrane region" description="Helical" evidence="7">
    <location>
        <begin position="167"/>
        <end position="189"/>
    </location>
</feature>
<comment type="caution">
    <text evidence="11">The sequence shown here is derived from an EMBL/GenBank/DDBJ whole genome shotgun (WGS) entry which is preliminary data.</text>
</comment>
<feature type="domain" description="Concentrative nucleoside transporter N-terminal" evidence="8">
    <location>
        <begin position="8"/>
        <end position="81"/>
    </location>
</feature>
<feature type="transmembrane region" description="Helical" evidence="7">
    <location>
        <begin position="196"/>
        <end position="215"/>
    </location>
</feature>
<evidence type="ECO:0000256" key="5">
    <source>
        <dbReference type="ARBA" id="ARBA00022989"/>
    </source>
</evidence>
<evidence type="ECO:0000259" key="10">
    <source>
        <dbReference type="Pfam" id="PF07670"/>
    </source>
</evidence>
<dbReference type="InterPro" id="IPR002668">
    <property type="entry name" value="CNT_N_dom"/>
</dbReference>
<feature type="transmembrane region" description="Helical" evidence="7">
    <location>
        <begin position="6"/>
        <end position="22"/>
    </location>
</feature>
<dbReference type="InterPro" id="IPR011657">
    <property type="entry name" value="CNT_C_dom"/>
</dbReference>
<gene>
    <name evidence="11" type="ORF">NE398_03785</name>
</gene>
<dbReference type="EMBL" id="JAMRYU010000003">
    <property type="protein sequence ID" value="MDC4239289.1"/>
    <property type="molecule type" value="Genomic_DNA"/>
</dbReference>
<sequence length="406" mass="42294">MNRFVGIIGVIVIIGIAFLLSENKKKINWKLVIAGLGLQIVFAILILKVPVGRTIFEGASSAITKLLDFTKEGTDFLFGPLADTNGIGFVWVVQILPTIIFFSALMGVLYYLGVMQFIVKFIAKFIGKLLGTSGSETLSAVGNIFLGQTEAPLLVKPFVKDMTRSELLAIMVGGMATVAGGVMAGYVAMGVNAGHLLAASIMAAPAGLILAKILVPETEESKTKNSTDISVENTASNIVEAAANGASDGLGLALNVAAMLLAFIALLALINFIIGAIGGLFGFPELSFQWILGKLFSPLAFVMGVPTVDISAAGSLLGQKIILNEFVAYSELANLITLDVLQPKTVMILTYALCGFANFSSIAIQIAGIGGLAPDKKGTIAKLGFKALIGGVLATCLTATIAGILF</sequence>
<name>A0A9X4AYY5_9CLOT</name>
<dbReference type="InterPro" id="IPR008276">
    <property type="entry name" value="C_nuclsd_transpt"/>
</dbReference>
<evidence type="ECO:0000256" key="7">
    <source>
        <dbReference type="RuleBase" id="RU362018"/>
    </source>
</evidence>
<dbReference type="Pfam" id="PF07670">
    <property type="entry name" value="Gate"/>
    <property type="match status" value="1"/>
</dbReference>
<accession>A0A9X4AYY5</accession>
<keyword evidence="4 7" id="KW-0812">Transmembrane</keyword>
<feature type="transmembrane region" description="Helical" evidence="7">
    <location>
        <begin position="256"/>
        <end position="283"/>
    </location>
</feature>
<dbReference type="NCBIfam" id="TIGR00804">
    <property type="entry name" value="nupC"/>
    <property type="match status" value="1"/>
</dbReference>
<dbReference type="GO" id="GO:0005886">
    <property type="term" value="C:plasma membrane"/>
    <property type="evidence" value="ECO:0007669"/>
    <property type="project" value="UniProtKB-SubCell"/>
</dbReference>
<evidence type="ECO:0000256" key="2">
    <source>
        <dbReference type="ARBA" id="ARBA00009033"/>
    </source>
</evidence>
<evidence type="ECO:0000259" key="8">
    <source>
        <dbReference type="Pfam" id="PF01773"/>
    </source>
</evidence>